<name>A0A3M7R4L6_BRAPC</name>
<dbReference type="EMBL" id="REGN01004224">
    <property type="protein sequence ID" value="RNA18540.1"/>
    <property type="molecule type" value="Genomic_DNA"/>
</dbReference>
<protein>
    <submittedName>
        <fullName evidence="1">Uncharacterized protein</fullName>
    </submittedName>
</protein>
<reference evidence="1 2" key="1">
    <citation type="journal article" date="2018" name="Sci. Rep.">
        <title>Genomic signatures of local adaptation to the degree of environmental predictability in rotifers.</title>
        <authorList>
            <person name="Franch-Gras L."/>
            <person name="Hahn C."/>
            <person name="Garcia-Roger E.M."/>
            <person name="Carmona M.J."/>
            <person name="Serra M."/>
            <person name="Gomez A."/>
        </authorList>
    </citation>
    <scope>NUCLEOTIDE SEQUENCE [LARGE SCALE GENOMIC DNA]</scope>
    <source>
        <strain evidence="1">HYR1</strain>
    </source>
</reference>
<proteinExistence type="predicted"/>
<keyword evidence="2" id="KW-1185">Reference proteome</keyword>
<accession>A0A3M7R4L6</accession>
<comment type="caution">
    <text evidence="1">The sequence shown here is derived from an EMBL/GenBank/DDBJ whole genome shotgun (WGS) entry which is preliminary data.</text>
</comment>
<dbReference type="Proteomes" id="UP000276133">
    <property type="component" value="Unassembled WGS sequence"/>
</dbReference>
<sequence length="64" mass="7735">MTNLKKGPCKLIFWRPFLDFQKSVKRKKFTESDQPRQIDLQIFPYFIIRVTSKTFENTPNQNLI</sequence>
<dbReference type="AlphaFoldDB" id="A0A3M7R4L6"/>
<evidence type="ECO:0000313" key="2">
    <source>
        <dbReference type="Proteomes" id="UP000276133"/>
    </source>
</evidence>
<gene>
    <name evidence="1" type="ORF">BpHYR1_053838</name>
</gene>
<evidence type="ECO:0000313" key="1">
    <source>
        <dbReference type="EMBL" id="RNA18540.1"/>
    </source>
</evidence>
<organism evidence="1 2">
    <name type="scientific">Brachionus plicatilis</name>
    <name type="common">Marine rotifer</name>
    <name type="synonym">Brachionus muelleri</name>
    <dbReference type="NCBI Taxonomy" id="10195"/>
    <lineage>
        <taxon>Eukaryota</taxon>
        <taxon>Metazoa</taxon>
        <taxon>Spiralia</taxon>
        <taxon>Gnathifera</taxon>
        <taxon>Rotifera</taxon>
        <taxon>Eurotatoria</taxon>
        <taxon>Monogononta</taxon>
        <taxon>Pseudotrocha</taxon>
        <taxon>Ploima</taxon>
        <taxon>Brachionidae</taxon>
        <taxon>Brachionus</taxon>
    </lineage>
</organism>